<sequence>MGCGISRFVPRQDQGRTAPQLCTRSGEYDHDDNDDDNPSTMITKKNNAHLPSDVDHVPSTSFHAPQLQTTSPNNNNNNIVQRRKPSAEAAAHHYNDNDGASGPMFMDHQALGSTAFRATLLAPLIIIE</sequence>
<dbReference type="AlphaFoldDB" id="A0AAW2RP16"/>
<evidence type="ECO:0000256" key="1">
    <source>
        <dbReference type="SAM" id="MobiDB-lite"/>
    </source>
</evidence>
<reference evidence="2" key="2">
    <citation type="journal article" date="2024" name="Plant">
        <title>Genomic evolution and insights into agronomic trait innovations of Sesamum species.</title>
        <authorList>
            <person name="Miao H."/>
            <person name="Wang L."/>
            <person name="Qu L."/>
            <person name="Liu H."/>
            <person name="Sun Y."/>
            <person name="Le M."/>
            <person name="Wang Q."/>
            <person name="Wei S."/>
            <person name="Zheng Y."/>
            <person name="Lin W."/>
            <person name="Duan Y."/>
            <person name="Cao H."/>
            <person name="Xiong S."/>
            <person name="Wang X."/>
            <person name="Wei L."/>
            <person name="Li C."/>
            <person name="Ma Q."/>
            <person name="Ju M."/>
            <person name="Zhao R."/>
            <person name="Li G."/>
            <person name="Mu C."/>
            <person name="Tian Q."/>
            <person name="Mei H."/>
            <person name="Zhang T."/>
            <person name="Gao T."/>
            <person name="Zhang H."/>
        </authorList>
    </citation>
    <scope>NUCLEOTIDE SEQUENCE</scope>
    <source>
        <strain evidence="2">G01</strain>
    </source>
</reference>
<feature type="region of interest" description="Disordered" evidence="1">
    <location>
        <begin position="1"/>
        <end position="101"/>
    </location>
</feature>
<dbReference type="EMBL" id="JACGWK010000001">
    <property type="protein sequence ID" value="KAL0381844.1"/>
    <property type="molecule type" value="Genomic_DNA"/>
</dbReference>
<reference evidence="2" key="1">
    <citation type="submission" date="2020-06" db="EMBL/GenBank/DDBJ databases">
        <authorList>
            <person name="Li T."/>
            <person name="Hu X."/>
            <person name="Zhang T."/>
            <person name="Song X."/>
            <person name="Zhang H."/>
            <person name="Dai N."/>
            <person name="Sheng W."/>
            <person name="Hou X."/>
            <person name="Wei L."/>
        </authorList>
    </citation>
    <scope>NUCLEOTIDE SEQUENCE</scope>
    <source>
        <strain evidence="2">G01</strain>
        <tissue evidence="2">Leaf</tissue>
    </source>
</reference>
<feature type="compositionally biased region" description="Polar residues" evidence="1">
    <location>
        <begin position="58"/>
        <end position="72"/>
    </location>
</feature>
<protein>
    <submittedName>
        <fullName evidence="2">Uncharacterized protein</fullName>
    </submittedName>
</protein>
<name>A0AAW2RP16_9LAMI</name>
<proteinExistence type="predicted"/>
<gene>
    <name evidence="2" type="ORF">Sangu_0248700</name>
</gene>
<evidence type="ECO:0000313" key="2">
    <source>
        <dbReference type="EMBL" id="KAL0381844.1"/>
    </source>
</evidence>
<accession>A0AAW2RP16</accession>
<organism evidence="2">
    <name type="scientific">Sesamum angustifolium</name>
    <dbReference type="NCBI Taxonomy" id="2727405"/>
    <lineage>
        <taxon>Eukaryota</taxon>
        <taxon>Viridiplantae</taxon>
        <taxon>Streptophyta</taxon>
        <taxon>Embryophyta</taxon>
        <taxon>Tracheophyta</taxon>
        <taxon>Spermatophyta</taxon>
        <taxon>Magnoliopsida</taxon>
        <taxon>eudicotyledons</taxon>
        <taxon>Gunneridae</taxon>
        <taxon>Pentapetalae</taxon>
        <taxon>asterids</taxon>
        <taxon>lamiids</taxon>
        <taxon>Lamiales</taxon>
        <taxon>Pedaliaceae</taxon>
        <taxon>Sesamum</taxon>
    </lineage>
</organism>
<comment type="caution">
    <text evidence="2">The sequence shown here is derived from an EMBL/GenBank/DDBJ whole genome shotgun (WGS) entry which is preliminary data.</text>
</comment>